<dbReference type="PANTHER" id="PTHR43357:SF4">
    <property type="entry name" value="INNER MEMBRANE ABC TRANSPORTER PERMEASE PROTEIN YDCV"/>
    <property type="match status" value="1"/>
</dbReference>
<dbReference type="RefSeq" id="WP_378721787.1">
    <property type="nucleotide sequence ID" value="NZ_JBHMBE010000007.1"/>
</dbReference>
<sequence length="243" mass="25907">MLIVPMSLSSGSSFQFPPPGWSLRWYENLVTDSGWQRAVVTSLQVSALVTPLALVIGTLASFGLHRMTRKARIVGLGILVSPLAIPNILIALAAYAFFLQLGMSGTIHGLVFAQTCLAIPFVVIAVWARLQGYDRSLTSAALSLGASQLTTFRTVTLPLIMPGVVAGAVFAFVSSFDELVIALLLQGPGVVTLPVKMFDSVVEEADPTITAASTILVVAVSVAVLLVQLSWLRREQRTKKDGN</sequence>
<keyword evidence="6 8" id="KW-1133">Transmembrane helix</keyword>
<keyword evidence="11" id="KW-1185">Reference proteome</keyword>
<dbReference type="Gene3D" id="1.10.3720.10">
    <property type="entry name" value="MetI-like"/>
    <property type="match status" value="1"/>
</dbReference>
<keyword evidence="2 8" id="KW-0813">Transport</keyword>
<evidence type="ECO:0000256" key="3">
    <source>
        <dbReference type="ARBA" id="ARBA00022475"/>
    </source>
</evidence>
<evidence type="ECO:0000256" key="1">
    <source>
        <dbReference type="ARBA" id="ARBA00004429"/>
    </source>
</evidence>
<keyword evidence="5 8" id="KW-0812">Transmembrane</keyword>
<proteinExistence type="inferred from homology"/>
<evidence type="ECO:0000313" key="10">
    <source>
        <dbReference type="EMBL" id="MFB9647168.1"/>
    </source>
</evidence>
<feature type="transmembrane region" description="Helical" evidence="8">
    <location>
        <begin position="209"/>
        <end position="232"/>
    </location>
</feature>
<dbReference type="CDD" id="cd06261">
    <property type="entry name" value="TM_PBP2"/>
    <property type="match status" value="1"/>
</dbReference>
<keyword evidence="7 8" id="KW-0472">Membrane</keyword>
<evidence type="ECO:0000256" key="4">
    <source>
        <dbReference type="ARBA" id="ARBA00022519"/>
    </source>
</evidence>
<dbReference type="SUPFAM" id="SSF161098">
    <property type="entry name" value="MetI-like"/>
    <property type="match status" value="1"/>
</dbReference>
<evidence type="ECO:0000313" key="11">
    <source>
        <dbReference type="Proteomes" id="UP001589611"/>
    </source>
</evidence>
<comment type="subcellular location">
    <subcellularLocation>
        <location evidence="1">Cell inner membrane</location>
        <topology evidence="1">Multi-pass membrane protein</topology>
    </subcellularLocation>
    <subcellularLocation>
        <location evidence="8">Cell membrane</location>
        <topology evidence="8">Multi-pass membrane protein</topology>
    </subcellularLocation>
</comment>
<dbReference type="PROSITE" id="PS50928">
    <property type="entry name" value="ABC_TM1"/>
    <property type="match status" value="1"/>
</dbReference>
<keyword evidence="4" id="KW-0997">Cell inner membrane</keyword>
<dbReference type="PANTHER" id="PTHR43357">
    <property type="entry name" value="INNER MEMBRANE ABC TRANSPORTER PERMEASE PROTEIN YDCV"/>
    <property type="match status" value="1"/>
</dbReference>
<comment type="caution">
    <text evidence="10">The sequence shown here is derived from an EMBL/GenBank/DDBJ whole genome shotgun (WGS) entry which is preliminary data.</text>
</comment>
<evidence type="ECO:0000256" key="8">
    <source>
        <dbReference type="RuleBase" id="RU363032"/>
    </source>
</evidence>
<protein>
    <submittedName>
        <fullName evidence="10">ABC transporter permease</fullName>
    </submittedName>
</protein>
<feature type="transmembrane region" description="Helical" evidence="8">
    <location>
        <begin position="151"/>
        <end position="173"/>
    </location>
</feature>
<feature type="transmembrane region" description="Helical" evidence="8">
    <location>
        <begin position="110"/>
        <end position="130"/>
    </location>
</feature>
<feature type="transmembrane region" description="Helical" evidence="8">
    <location>
        <begin position="39"/>
        <end position="62"/>
    </location>
</feature>
<name>A0ABV5T3I7_9MICO</name>
<evidence type="ECO:0000256" key="2">
    <source>
        <dbReference type="ARBA" id="ARBA00022448"/>
    </source>
</evidence>
<organism evidence="10 11">
    <name type="scientific">Microbacterium terregens</name>
    <dbReference type="NCBI Taxonomy" id="69363"/>
    <lineage>
        <taxon>Bacteria</taxon>
        <taxon>Bacillati</taxon>
        <taxon>Actinomycetota</taxon>
        <taxon>Actinomycetes</taxon>
        <taxon>Micrococcales</taxon>
        <taxon>Microbacteriaceae</taxon>
        <taxon>Microbacterium</taxon>
    </lineage>
</organism>
<dbReference type="Pfam" id="PF00528">
    <property type="entry name" value="BPD_transp_1"/>
    <property type="match status" value="1"/>
</dbReference>
<comment type="similarity">
    <text evidence="8">Belongs to the binding-protein-dependent transport system permease family.</text>
</comment>
<dbReference type="InterPro" id="IPR035906">
    <property type="entry name" value="MetI-like_sf"/>
</dbReference>
<evidence type="ECO:0000259" key="9">
    <source>
        <dbReference type="PROSITE" id="PS50928"/>
    </source>
</evidence>
<gene>
    <name evidence="10" type="ORF">ACFFPJ_15330</name>
</gene>
<evidence type="ECO:0000256" key="5">
    <source>
        <dbReference type="ARBA" id="ARBA00022692"/>
    </source>
</evidence>
<keyword evidence="3" id="KW-1003">Cell membrane</keyword>
<reference evidence="10 11" key="1">
    <citation type="submission" date="2024-09" db="EMBL/GenBank/DDBJ databases">
        <authorList>
            <person name="Sun Q."/>
            <person name="Mori K."/>
        </authorList>
    </citation>
    <scope>NUCLEOTIDE SEQUENCE [LARGE SCALE GENOMIC DNA]</scope>
    <source>
        <strain evidence="10 11">JCM 1342</strain>
    </source>
</reference>
<evidence type="ECO:0000256" key="7">
    <source>
        <dbReference type="ARBA" id="ARBA00023136"/>
    </source>
</evidence>
<dbReference type="EMBL" id="JBHMBE010000007">
    <property type="protein sequence ID" value="MFB9647168.1"/>
    <property type="molecule type" value="Genomic_DNA"/>
</dbReference>
<feature type="transmembrane region" description="Helical" evidence="8">
    <location>
        <begin position="74"/>
        <end position="98"/>
    </location>
</feature>
<evidence type="ECO:0000256" key="6">
    <source>
        <dbReference type="ARBA" id="ARBA00022989"/>
    </source>
</evidence>
<dbReference type="InterPro" id="IPR000515">
    <property type="entry name" value="MetI-like"/>
</dbReference>
<accession>A0ABV5T3I7</accession>
<dbReference type="Proteomes" id="UP001589611">
    <property type="component" value="Unassembled WGS sequence"/>
</dbReference>
<feature type="domain" description="ABC transmembrane type-1" evidence="9">
    <location>
        <begin position="39"/>
        <end position="227"/>
    </location>
</feature>